<evidence type="ECO:0000256" key="1">
    <source>
        <dbReference type="ARBA" id="ARBA00004141"/>
    </source>
</evidence>
<comment type="similarity">
    <text evidence="5">Belongs to the ABC-2 integral membrane protein family.</text>
</comment>
<feature type="transmembrane region" description="Helical" evidence="5">
    <location>
        <begin position="186"/>
        <end position="204"/>
    </location>
</feature>
<dbReference type="GO" id="GO:0140359">
    <property type="term" value="F:ABC-type transporter activity"/>
    <property type="evidence" value="ECO:0007669"/>
    <property type="project" value="InterPro"/>
</dbReference>
<dbReference type="InterPro" id="IPR047817">
    <property type="entry name" value="ABC2_TM_bact-type"/>
</dbReference>
<organism evidence="7">
    <name type="scientific">Anaerolinea thermolimosa</name>
    <dbReference type="NCBI Taxonomy" id="229919"/>
    <lineage>
        <taxon>Bacteria</taxon>
        <taxon>Bacillati</taxon>
        <taxon>Chloroflexota</taxon>
        <taxon>Anaerolineae</taxon>
        <taxon>Anaerolineales</taxon>
        <taxon>Anaerolineaceae</taxon>
        <taxon>Anaerolinea</taxon>
    </lineage>
</organism>
<dbReference type="PROSITE" id="PS51012">
    <property type="entry name" value="ABC_TM2"/>
    <property type="match status" value="1"/>
</dbReference>
<evidence type="ECO:0000256" key="5">
    <source>
        <dbReference type="RuleBase" id="RU361157"/>
    </source>
</evidence>
<keyword evidence="5" id="KW-0813">Transport</keyword>
<proteinExistence type="inferred from homology"/>
<feature type="transmembrane region" description="Helical" evidence="5">
    <location>
        <begin position="32"/>
        <end position="53"/>
    </location>
</feature>
<feature type="transmembrane region" description="Helical" evidence="5">
    <location>
        <begin position="154"/>
        <end position="179"/>
    </location>
</feature>
<feature type="transmembrane region" description="Helical" evidence="5">
    <location>
        <begin position="243"/>
        <end position="263"/>
    </location>
</feature>
<dbReference type="InterPro" id="IPR051784">
    <property type="entry name" value="Nod_factor_ABC_transporter"/>
</dbReference>
<feature type="transmembrane region" description="Helical" evidence="5">
    <location>
        <begin position="121"/>
        <end position="142"/>
    </location>
</feature>
<dbReference type="PANTHER" id="PTHR43229:SF6">
    <property type="entry name" value="ABC-TYPE MULTIDRUG TRANSPORT SYSTEM, PERMEASE COMPONENT"/>
    <property type="match status" value="1"/>
</dbReference>
<dbReference type="GO" id="GO:0005886">
    <property type="term" value="C:plasma membrane"/>
    <property type="evidence" value="ECO:0007669"/>
    <property type="project" value="UniProtKB-SubCell"/>
</dbReference>
<comment type="caution">
    <text evidence="7">The sequence shown here is derived from an EMBL/GenBank/DDBJ whole genome shotgun (WGS) entry which is preliminary data.</text>
</comment>
<name>A0A7C4PKS7_9CHLR</name>
<evidence type="ECO:0000256" key="2">
    <source>
        <dbReference type="ARBA" id="ARBA00022692"/>
    </source>
</evidence>
<evidence type="ECO:0000313" key="7">
    <source>
        <dbReference type="EMBL" id="HGS21844.1"/>
    </source>
</evidence>
<sequence length="279" mass="30943">MTALTIQLRASFAFVERNFNLIKRYWAWEMVWLIYSTAESLSVSFIGLGMGAISGNGAAAPQVDTGYLVLYLLIGTLVWRFLSMIFYWITDLINIERWEGTIEYTLMAPVRRLTHMAGQTVFAVVYSLFFTGIILTVTTLVFKIDLSRANILGGVAMILSGSISFIGIGIMASSLPLLFPERGAQMTNVFIALLMLVSGVYYPVSVLPGILRQLAVYSPATYVLEGVRRAMLEGAPTHELWGLMRPVLFIGVLLVPAGLWVFAQAERYAKRAGKLHRNG</sequence>
<reference evidence="7" key="1">
    <citation type="journal article" date="2020" name="mSystems">
        <title>Genome- and Community-Level Interaction Insights into Carbon Utilization and Element Cycling Functions of Hydrothermarchaeota in Hydrothermal Sediment.</title>
        <authorList>
            <person name="Zhou Z."/>
            <person name="Liu Y."/>
            <person name="Xu W."/>
            <person name="Pan J."/>
            <person name="Luo Z.H."/>
            <person name="Li M."/>
        </authorList>
    </citation>
    <scope>NUCLEOTIDE SEQUENCE [LARGE SCALE GENOMIC DNA]</scope>
    <source>
        <strain evidence="7">SpSt-573</strain>
    </source>
</reference>
<dbReference type="Pfam" id="PF01061">
    <property type="entry name" value="ABC2_membrane"/>
    <property type="match status" value="1"/>
</dbReference>
<protein>
    <recommendedName>
        <fullName evidence="5">Transport permease protein</fullName>
    </recommendedName>
</protein>
<feature type="transmembrane region" description="Helical" evidence="5">
    <location>
        <begin position="65"/>
        <end position="89"/>
    </location>
</feature>
<dbReference type="InterPro" id="IPR013525">
    <property type="entry name" value="ABC2_TM"/>
</dbReference>
<evidence type="ECO:0000256" key="4">
    <source>
        <dbReference type="ARBA" id="ARBA00023136"/>
    </source>
</evidence>
<feature type="domain" description="ABC transmembrane type-2" evidence="6">
    <location>
        <begin position="30"/>
        <end position="265"/>
    </location>
</feature>
<keyword evidence="3 5" id="KW-1133">Transmembrane helix</keyword>
<gene>
    <name evidence="7" type="ORF">ENT37_08235</name>
</gene>
<keyword evidence="2 5" id="KW-0812">Transmembrane</keyword>
<evidence type="ECO:0000259" key="6">
    <source>
        <dbReference type="PROSITE" id="PS51012"/>
    </source>
</evidence>
<dbReference type="EMBL" id="DSYK01000410">
    <property type="protein sequence ID" value="HGS21844.1"/>
    <property type="molecule type" value="Genomic_DNA"/>
</dbReference>
<accession>A0A7C4PKS7</accession>
<dbReference type="PANTHER" id="PTHR43229">
    <property type="entry name" value="NODULATION PROTEIN J"/>
    <property type="match status" value="1"/>
</dbReference>
<evidence type="ECO:0000256" key="3">
    <source>
        <dbReference type="ARBA" id="ARBA00022989"/>
    </source>
</evidence>
<dbReference type="AlphaFoldDB" id="A0A7C4PKS7"/>
<keyword evidence="5" id="KW-1003">Cell membrane</keyword>
<keyword evidence="4 5" id="KW-0472">Membrane</keyword>
<comment type="subcellular location">
    <subcellularLocation>
        <location evidence="5">Cell membrane</location>
        <topology evidence="5">Multi-pass membrane protein</topology>
    </subcellularLocation>
    <subcellularLocation>
        <location evidence="1">Membrane</location>
        <topology evidence="1">Multi-pass membrane protein</topology>
    </subcellularLocation>
</comment>